<dbReference type="Pfam" id="PF07885">
    <property type="entry name" value="Ion_trans_2"/>
    <property type="match status" value="1"/>
</dbReference>
<keyword evidence="1" id="KW-0812">Transmembrane</keyword>
<dbReference type="SUPFAM" id="SSF81324">
    <property type="entry name" value="Voltage-gated potassium channels"/>
    <property type="match status" value="1"/>
</dbReference>
<evidence type="ECO:0000313" key="4">
    <source>
        <dbReference type="Proteomes" id="UP000064893"/>
    </source>
</evidence>
<feature type="transmembrane region" description="Helical" evidence="1">
    <location>
        <begin position="558"/>
        <end position="580"/>
    </location>
</feature>
<keyword evidence="1" id="KW-1133">Transmembrane helix</keyword>
<evidence type="ECO:0000313" key="3">
    <source>
        <dbReference type="EMBL" id="ALO16909.1"/>
    </source>
</evidence>
<dbReference type="Gene3D" id="1.10.287.70">
    <property type="match status" value="1"/>
</dbReference>
<feature type="transmembrane region" description="Helical" evidence="1">
    <location>
        <begin position="532"/>
        <end position="552"/>
    </location>
</feature>
<feature type="domain" description="Potassium channel" evidence="2">
    <location>
        <begin position="519"/>
        <end position="578"/>
    </location>
</feature>
<sequence length="581" mass="66052">MFRTFDHFNVKTVDKPYISALGTQYEQTAIISFYDSANHLLSTRDFGVANIDKIYNEIEQERIIVLDEAYIQNFSITAWRRLNLIDKNEFVAIKKIIANDAFFNVFNNVDFSYIALEACETNFNNSVFYGGDLSFSHSVFSGVEADFSYITHRKGGLVFNSAKFTGGGLSFKNSIFCHGEKNFQYAKFEHSYLDFTNCEFNDGDINMVDTRFTGGLSFKVARIGKGNVNFQFARFTTKEVSFDRVVFGEGNIDFRTTEFENVKANFNRSIAGNGSWDFSGCEANDGKLTFKKVLFGSGTVDFSEVIFNRTDLNFSRAETQEALIKLENARLHNVDFSYCFFNRYLNFRLHSAQRIDFKNAIVRDILDLNLPKEGQPVPMLNFTDMSLPGLLYIDWKRNRVEQAVYNQNSLTTDYEKATQFLMLKENFNTNGQYESEDLAYVEYRRCIARSRLNNNGGGVNQKVLRGFLYGLDRVLLDYTGLYGTSPTRVFATMIMVYVLFSLGYLAIILGGSGDIVVSVGAQYDLSLWSKSFYHSAITMLTIGYGDHFPVGIARGLSAVQGFIGMLLLSYFTVSLVHKILR</sequence>
<feature type="transmembrane region" description="Helical" evidence="1">
    <location>
        <begin position="489"/>
        <end position="511"/>
    </location>
</feature>
<evidence type="ECO:0000259" key="2">
    <source>
        <dbReference type="Pfam" id="PF07885"/>
    </source>
</evidence>
<reference evidence="3 4" key="1">
    <citation type="submission" date="2015-11" db="EMBL/GenBank/DDBJ databases">
        <title>Description and complete genome sequence of a novel strain predominating in hypersaline microbial mats and representing a new family of the Bacteriodetes phylum.</title>
        <authorList>
            <person name="Spring S."/>
            <person name="Bunk B."/>
            <person name="Sproer C."/>
            <person name="Klenk H.-P."/>
        </authorList>
    </citation>
    <scope>NUCLEOTIDE SEQUENCE [LARGE SCALE GENOMIC DNA]</scope>
    <source>
        <strain evidence="3 4">L21-Spi-D4</strain>
    </source>
</reference>
<dbReference type="STRING" id="1307839.L21SP5_03296"/>
<evidence type="ECO:0000256" key="1">
    <source>
        <dbReference type="SAM" id="Phobius"/>
    </source>
</evidence>
<dbReference type="InterPro" id="IPR013099">
    <property type="entry name" value="K_chnl_dom"/>
</dbReference>
<dbReference type="EMBL" id="CP013118">
    <property type="protein sequence ID" value="ALO16909.1"/>
    <property type="molecule type" value="Genomic_DNA"/>
</dbReference>
<keyword evidence="1" id="KW-0472">Membrane</keyword>
<gene>
    <name evidence="3" type="ORF">L21SP5_03296</name>
</gene>
<dbReference type="RefSeq" id="WP_057954252.1">
    <property type="nucleotide sequence ID" value="NZ_CP013118.1"/>
</dbReference>
<name>A0A0S2I421_9BACT</name>
<proteinExistence type="predicted"/>
<organism evidence="3 4">
    <name type="scientific">Salinivirga cyanobacteriivorans</name>
    <dbReference type="NCBI Taxonomy" id="1307839"/>
    <lineage>
        <taxon>Bacteria</taxon>
        <taxon>Pseudomonadati</taxon>
        <taxon>Bacteroidota</taxon>
        <taxon>Bacteroidia</taxon>
        <taxon>Bacteroidales</taxon>
        <taxon>Salinivirgaceae</taxon>
        <taxon>Salinivirga</taxon>
    </lineage>
</organism>
<dbReference type="OrthoDB" id="9799090at2"/>
<dbReference type="Proteomes" id="UP000064893">
    <property type="component" value="Chromosome"/>
</dbReference>
<keyword evidence="4" id="KW-1185">Reference proteome</keyword>
<accession>A0A0S2I421</accession>
<protein>
    <submittedName>
        <fullName evidence="3">Ion channel</fullName>
    </submittedName>
</protein>
<dbReference type="KEGG" id="blq:L21SP5_03296"/>
<dbReference type="AlphaFoldDB" id="A0A0S2I421"/>